<dbReference type="Pfam" id="PF00905">
    <property type="entry name" value="Transpeptidase"/>
    <property type="match status" value="1"/>
</dbReference>
<dbReference type="GO" id="GO:0017001">
    <property type="term" value="P:antibiotic catabolic process"/>
    <property type="evidence" value="ECO:0007669"/>
    <property type="project" value="InterPro"/>
</dbReference>
<sequence length="632" mass="68198">MMPIDLDVVLARLLLAAAGSLAAGGAVWAVAVLCRRTLPALAQQRSLWLCGQVAVAAVFLAMLLPPDEGLRVMPIIEIVEQEAAPAAPMPAVPPAQAAAAPVLALASAATERPLSAWARDAGRAWLVLYLLGLVHALWRWRRAQRLLDGLAASGLPLAVSEHKGFAQHSRTQVPLAVVEVDVPMSPMLLGLFRPRLLLPRHLRGFDTLQQQLIVEHELTHWRRRDLHWSAAALLLQSLFWFNPFMRLLGARLGWAQEFGCDRDVLRGRPSAERKAYAAALVAQLKLQCRPAGMALAFGASDAGSARTDAPTLAARIGLIRTPATARAWPRWVALASLAAVALANFALQPALAWQAAEPVIEPARLLAGHNPAQHSPDTTAPPAAATTPASLDCTMLVDAASGVALVREGTCDASVTPASTFKIAISLMGFDSGVLRDDHAPYLPYKASYASSNPGWRHGTDPAGWLRESIVWYSQQVTKRLGAASVRNYVRAFDYGNRTLASVAGVADAVAVSELSPTLRITPQQQTEFLRKVVNRELALSPQAYDVTARLLKVEETPNGWEVHGKTGTAPVRLADGSADKDNYIGWFVGWTIKDGRKLVFARLMQYPADSNSYAGLKTRQAFLGELAQRTL</sequence>
<reference evidence="13" key="1">
    <citation type="journal article" date="2016" name="Front. Microbiol.">
        <title>Molecular Keys to the Janthinobacterium and Duganella spp. Interaction with the Plant Pathogen Fusarium graminearum.</title>
        <authorList>
            <person name="Haack F.S."/>
            <person name="Poehlein A."/>
            <person name="Kroger C."/>
            <person name="Voigt C.A."/>
            <person name="Piepenbring M."/>
            <person name="Bode H.B."/>
            <person name="Daniel R."/>
            <person name="Schafer W."/>
            <person name="Streit W.R."/>
        </authorList>
    </citation>
    <scope>NUCLEOTIDE SEQUENCE [LARGE SCALE GENOMIC DNA]</scope>
    <source>
        <strain evidence="13">T54</strain>
    </source>
</reference>
<keyword evidence="9" id="KW-1133">Transmembrane helix</keyword>
<comment type="caution">
    <text evidence="12">The sequence shown here is derived from an EMBL/GenBank/DDBJ whole genome shotgun (WGS) entry which is preliminary data.</text>
</comment>
<evidence type="ECO:0000256" key="5">
    <source>
        <dbReference type="ARBA" id="ARBA00022801"/>
    </source>
</evidence>
<gene>
    <name evidence="12" type="primary">bla_1</name>
    <name evidence="12" type="ORF">DUPY_02500</name>
</gene>
<evidence type="ECO:0000313" key="12">
    <source>
        <dbReference type="EMBL" id="OFA09008.1"/>
    </source>
</evidence>
<dbReference type="CDD" id="cd07341">
    <property type="entry name" value="M56_BlaR1_MecR1_like"/>
    <property type="match status" value="1"/>
</dbReference>
<keyword evidence="9" id="KW-0812">Transmembrane</keyword>
<dbReference type="PANTHER" id="PTHR34978:SF3">
    <property type="entry name" value="SLR0241 PROTEIN"/>
    <property type="match status" value="1"/>
</dbReference>
<organism evidence="12 13">
    <name type="scientific">Duganella phyllosphaerae</name>
    <dbReference type="NCBI Taxonomy" id="762836"/>
    <lineage>
        <taxon>Bacteria</taxon>
        <taxon>Pseudomonadati</taxon>
        <taxon>Pseudomonadota</taxon>
        <taxon>Betaproteobacteria</taxon>
        <taxon>Burkholderiales</taxon>
        <taxon>Oxalobacteraceae</taxon>
        <taxon>Telluria group</taxon>
        <taxon>Duganella</taxon>
    </lineage>
</organism>
<dbReference type="InterPro" id="IPR001460">
    <property type="entry name" value="PCN-bd_Tpept"/>
</dbReference>
<comment type="catalytic activity">
    <reaction evidence="8">
        <text>a beta-lactam + H2O = a substituted beta-amino acid</text>
        <dbReference type="Rhea" id="RHEA:20401"/>
        <dbReference type="ChEBI" id="CHEBI:15377"/>
        <dbReference type="ChEBI" id="CHEBI:35627"/>
        <dbReference type="ChEBI" id="CHEBI:140347"/>
        <dbReference type="EC" id="3.5.2.6"/>
    </reaction>
</comment>
<keyword evidence="4" id="KW-0732">Signal</keyword>
<dbReference type="InterPro" id="IPR008756">
    <property type="entry name" value="Peptidase_M56"/>
</dbReference>
<name>A0A1E7X7M9_9BURK</name>
<dbReference type="Proteomes" id="UP000175989">
    <property type="component" value="Unassembled WGS sequence"/>
</dbReference>
<evidence type="ECO:0000256" key="6">
    <source>
        <dbReference type="ARBA" id="ARBA00023251"/>
    </source>
</evidence>
<feature type="active site" description="Acyl-ester intermediate" evidence="7">
    <location>
        <position position="419"/>
    </location>
</feature>
<keyword evidence="5 8" id="KW-0378">Hydrolase</keyword>
<evidence type="ECO:0000259" key="10">
    <source>
        <dbReference type="Pfam" id="PF00905"/>
    </source>
</evidence>
<evidence type="ECO:0000256" key="7">
    <source>
        <dbReference type="PIRSR" id="PIRSR602137-50"/>
    </source>
</evidence>
<evidence type="ECO:0000259" key="11">
    <source>
        <dbReference type="Pfam" id="PF05569"/>
    </source>
</evidence>
<dbReference type="EMBL" id="LROM01000024">
    <property type="protein sequence ID" value="OFA09008.1"/>
    <property type="molecule type" value="Genomic_DNA"/>
</dbReference>
<comment type="similarity">
    <text evidence="1 8">Belongs to the class-D beta-lactamase family.</text>
</comment>
<dbReference type="OrthoDB" id="9762883at2"/>
<protein>
    <recommendedName>
        <fullName evidence="3 8">Beta-lactamase</fullName>
        <ecNumber evidence="3 8">3.5.2.6</ecNumber>
    </recommendedName>
</protein>
<dbReference type="SUPFAM" id="SSF56601">
    <property type="entry name" value="beta-lactamase/transpeptidase-like"/>
    <property type="match status" value="1"/>
</dbReference>
<feature type="domain" description="Penicillin-binding protein transpeptidase" evidence="10">
    <location>
        <begin position="406"/>
        <end position="626"/>
    </location>
</feature>
<dbReference type="RefSeq" id="WP_070245907.1">
    <property type="nucleotide sequence ID" value="NZ_LROM01000024.1"/>
</dbReference>
<evidence type="ECO:0000256" key="9">
    <source>
        <dbReference type="SAM" id="Phobius"/>
    </source>
</evidence>
<dbReference type="Gene3D" id="3.40.710.10">
    <property type="entry name" value="DD-peptidase/beta-lactamase superfamily"/>
    <property type="match status" value="1"/>
</dbReference>
<dbReference type="InterPro" id="IPR002137">
    <property type="entry name" value="Beta-lactam_class-D_AS"/>
</dbReference>
<dbReference type="InterPro" id="IPR052173">
    <property type="entry name" value="Beta-lactam_resp_regulator"/>
</dbReference>
<dbReference type="PROSITE" id="PS00337">
    <property type="entry name" value="BETA_LACTAMASE_D"/>
    <property type="match status" value="1"/>
</dbReference>
<feature type="transmembrane region" description="Helical" evidence="9">
    <location>
        <begin position="12"/>
        <end position="34"/>
    </location>
</feature>
<evidence type="ECO:0000256" key="8">
    <source>
        <dbReference type="RuleBase" id="RU361140"/>
    </source>
</evidence>
<dbReference type="InterPro" id="IPR012338">
    <property type="entry name" value="Beta-lactam/transpept-like"/>
</dbReference>
<dbReference type="PANTHER" id="PTHR34978">
    <property type="entry name" value="POSSIBLE SENSOR-TRANSDUCER PROTEIN BLAR"/>
    <property type="match status" value="1"/>
</dbReference>
<feature type="domain" description="Peptidase M56" evidence="11">
    <location>
        <begin position="19"/>
        <end position="288"/>
    </location>
</feature>
<dbReference type="GO" id="GO:0008658">
    <property type="term" value="F:penicillin binding"/>
    <property type="evidence" value="ECO:0007669"/>
    <property type="project" value="InterPro"/>
</dbReference>
<dbReference type="GO" id="GO:0008800">
    <property type="term" value="F:beta-lactamase activity"/>
    <property type="evidence" value="ECO:0007669"/>
    <property type="project" value="UniProtKB-UniRule"/>
</dbReference>
<dbReference type="PATRIC" id="fig|762836.4.peg.262"/>
<keyword evidence="9" id="KW-0472">Membrane</keyword>
<accession>A0A1E7X7M9</accession>
<keyword evidence="6 8" id="KW-0046">Antibiotic resistance</keyword>
<evidence type="ECO:0000256" key="3">
    <source>
        <dbReference type="ARBA" id="ARBA00012865"/>
    </source>
</evidence>
<dbReference type="GO" id="GO:0046677">
    <property type="term" value="P:response to antibiotic"/>
    <property type="evidence" value="ECO:0007669"/>
    <property type="project" value="UniProtKB-UniRule"/>
</dbReference>
<evidence type="ECO:0000256" key="2">
    <source>
        <dbReference type="ARBA" id="ARBA00011075"/>
    </source>
</evidence>
<dbReference type="AlphaFoldDB" id="A0A1E7X7M9"/>
<feature type="modified residue" description="N6-carboxylysine" evidence="7">
    <location>
        <position position="422"/>
    </location>
</feature>
<feature type="transmembrane region" description="Helical" evidence="9">
    <location>
        <begin position="46"/>
        <end position="64"/>
    </location>
</feature>
<dbReference type="EC" id="3.5.2.6" evidence="3 8"/>
<comment type="similarity">
    <text evidence="2">Belongs to the peptidase M56 family.</text>
</comment>
<proteinExistence type="inferred from homology"/>
<dbReference type="Pfam" id="PF05569">
    <property type="entry name" value="Peptidase_M56"/>
    <property type="match status" value="1"/>
</dbReference>
<evidence type="ECO:0000313" key="13">
    <source>
        <dbReference type="Proteomes" id="UP000175989"/>
    </source>
</evidence>
<keyword evidence="13" id="KW-1185">Reference proteome</keyword>
<evidence type="ECO:0000256" key="4">
    <source>
        <dbReference type="ARBA" id="ARBA00022729"/>
    </source>
</evidence>
<evidence type="ECO:0000256" key="1">
    <source>
        <dbReference type="ARBA" id="ARBA00007898"/>
    </source>
</evidence>